<evidence type="ECO:0000256" key="1">
    <source>
        <dbReference type="ARBA" id="ARBA00004127"/>
    </source>
</evidence>
<dbReference type="PANTHER" id="PTHR23510:SF3">
    <property type="entry name" value="MAJOR FACILITATOR SUPERFAMILY DOMAIN-CONTAINING PROTEIN 8"/>
    <property type="match status" value="1"/>
</dbReference>
<dbReference type="SUPFAM" id="SSF103473">
    <property type="entry name" value="MFS general substrate transporter"/>
    <property type="match status" value="1"/>
</dbReference>
<sequence>MTTWIEEKSKQIRARFKSDDKSDFDENLETLEEYKERWRSIYIIYFTMFLISLGFSIIVTGVWPYLDKLDPTAGKEFMGFVVAANPLGQLIFSPLVGWWSNRLGSIRLPLIFSLTVFLLASVTYSSLEAFPSYRKHWMLWSRFLVGVSSANVAACRSYLSAATKYSERTKAVSMISLAQVLGFVIGPAIQAAVVPLGGDGVWLIPGRLKLDMYTASGWINSLLTLVNIYLFFPSVFREHKIAVKEAMLKAGKDNMSDVWREERTNYVSAWTLIVAFFVLVFNFMLLETLGTPLTMDQFAWSKSDSLWYMGILMSVGAVVAIMTFSSIAPLSKRFSETKVMIWLGFFLMVIGRFSMIPLAGDPPKMYDSGFKLNLSRYCDATLHADSGDLNVTLLNQTLATFGRSLKAGSDVKNATFNCGEDLLGCPSDQEWCVYTPQLKLSQFIIGYMLTSFGYPIGVTLLQTVFSKLLGSRPQGVWMGLMTGAGCLSRVMGPVFVTYIYEEYGTIWTFGLTTIMMIVCQCWLLGFKRILNPEEIKDIDENGDQELKETSKFVSVELSKE</sequence>
<keyword evidence="2" id="KW-0813">Transport</keyword>
<feature type="domain" description="Major facilitator superfamily (MFS) profile" evidence="7">
    <location>
        <begin position="40"/>
        <end position="528"/>
    </location>
</feature>
<keyword evidence="9" id="KW-1185">Reference proteome</keyword>
<dbReference type="CDD" id="cd17326">
    <property type="entry name" value="MFS_MFSD8"/>
    <property type="match status" value="1"/>
</dbReference>
<dbReference type="PANTHER" id="PTHR23510">
    <property type="entry name" value="INNER MEMBRANE TRANSPORT PROTEIN YAJR"/>
    <property type="match status" value="1"/>
</dbReference>
<feature type="transmembrane region" description="Helical" evidence="6">
    <location>
        <begin position="42"/>
        <end position="65"/>
    </location>
</feature>
<reference evidence="8" key="1">
    <citation type="submission" date="2022-01" db="EMBL/GenBank/DDBJ databases">
        <authorList>
            <person name="King R."/>
        </authorList>
    </citation>
    <scope>NUCLEOTIDE SEQUENCE</scope>
</reference>
<keyword evidence="5 6" id="KW-0472">Membrane</keyword>
<dbReference type="InterPro" id="IPR011701">
    <property type="entry name" value="MFS"/>
</dbReference>
<dbReference type="InterPro" id="IPR020846">
    <property type="entry name" value="MFS_dom"/>
</dbReference>
<evidence type="ECO:0000256" key="6">
    <source>
        <dbReference type="SAM" id="Phobius"/>
    </source>
</evidence>
<proteinExistence type="predicted"/>
<evidence type="ECO:0000256" key="4">
    <source>
        <dbReference type="ARBA" id="ARBA00022989"/>
    </source>
</evidence>
<name>A0A9N9XJV4_PHYSR</name>
<organism evidence="8 9">
    <name type="scientific">Phyllotreta striolata</name>
    <name type="common">Striped flea beetle</name>
    <name type="synonym">Crioceris striolata</name>
    <dbReference type="NCBI Taxonomy" id="444603"/>
    <lineage>
        <taxon>Eukaryota</taxon>
        <taxon>Metazoa</taxon>
        <taxon>Ecdysozoa</taxon>
        <taxon>Arthropoda</taxon>
        <taxon>Hexapoda</taxon>
        <taxon>Insecta</taxon>
        <taxon>Pterygota</taxon>
        <taxon>Neoptera</taxon>
        <taxon>Endopterygota</taxon>
        <taxon>Coleoptera</taxon>
        <taxon>Polyphaga</taxon>
        <taxon>Cucujiformia</taxon>
        <taxon>Chrysomeloidea</taxon>
        <taxon>Chrysomelidae</taxon>
        <taxon>Galerucinae</taxon>
        <taxon>Alticini</taxon>
        <taxon>Phyllotreta</taxon>
    </lineage>
</organism>
<protein>
    <recommendedName>
        <fullName evidence="7">Major facilitator superfamily (MFS) profile domain-containing protein</fullName>
    </recommendedName>
</protein>
<dbReference type="Gene3D" id="1.20.1250.20">
    <property type="entry name" value="MFS general substrate transporter like domains"/>
    <property type="match status" value="2"/>
</dbReference>
<comment type="subcellular location">
    <subcellularLocation>
        <location evidence="1">Endomembrane system</location>
        <topology evidence="1">Multi-pass membrane protein</topology>
    </subcellularLocation>
</comment>
<dbReference type="Pfam" id="PF07690">
    <property type="entry name" value="MFS_1"/>
    <property type="match status" value="2"/>
</dbReference>
<dbReference type="EMBL" id="OU900105">
    <property type="protein sequence ID" value="CAG9856705.1"/>
    <property type="molecule type" value="Genomic_DNA"/>
</dbReference>
<evidence type="ECO:0000256" key="2">
    <source>
        <dbReference type="ARBA" id="ARBA00022448"/>
    </source>
</evidence>
<evidence type="ECO:0000256" key="3">
    <source>
        <dbReference type="ARBA" id="ARBA00022692"/>
    </source>
</evidence>
<dbReference type="GO" id="GO:0012505">
    <property type="term" value="C:endomembrane system"/>
    <property type="evidence" value="ECO:0007669"/>
    <property type="project" value="UniProtKB-SubCell"/>
</dbReference>
<evidence type="ECO:0000259" key="7">
    <source>
        <dbReference type="PROSITE" id="PS50850"/>
    </source>
</evidence>
<evidence type="ECO:0000256" key="5">
    <source>
        <dbReference type="ARBA" id="ARBA00023136"/>
    </source>
</evidence>
<dbReference type="PROSITE" id="PS50850">
    <property type="entry name" value="MFS"/>
    <property type="match status" value="1"/>
</dbReference>
<feature type="transmembrane region" description="Helical" evidence="6">
    <location>
        <begin position="306"/>
        <end position="327"/>
    </location>
</feature>
<evidence type="ECO:0000313" key="8">
    <source>
        <dbReference type="EMBL" id="CAG9856705.1"/>
    </source>
</evidence>
<dbReference type="GO" id="GO:0022857">
    <property type="term" value="F:transmembrane transporter activity"/>
    <property type="evidence" value="ECO:0007669"/>
    <property type="project" value="InterPro"/>
</dbReference>
<feature type="transmembrane region" description="Helical" evidence="6">
    <location>
        <begin position="77"/>
        <end position="96"/>
    </location>
</feature>
<feature type="transmembrane region" description="Helical" evidence="6">
    <location>
        <begin position="171"/>
        <end position="193"/>
    </location>
</feature>
<feature type="transmembrane region" description="Helical" evidence="6">
    <location>
        <begin position="506"/>
        <end position="526"/>
    </location>
</feature>
<feature type="transmembrane region" description="Helical" evidence="6">
    <location>
        <begin position="477"/>
        <end position="500"/>
    </location>
</feature>
<keyword evidence="3 6" id="KW-0812">Transmembrane</keyword>
<keyword evidence="4 6" id="KW-1133">Transmembrane helix</keyword>
<feature type="transmembrane region" description="Helical" evidence="6">
    <location>
        <begin position="139"/>
        <end position="159"/>
    </location>
</feature>
<feature type="transmembrane region" description="Helical" evidence="6">
    <location>
        <begin position="108"/>
        <end position="127"/>
    </location>
</feature>
<gene>
    <name evidence="8" type="ORF">PHYEVI_LOCUS3124</name>
</gene>
<dbReference type="GO" id="GO:0005765">
    <property type="term" value="C:lysosomal membrane"/>
    <property type="evidence" value="ECO:0007669"/>
    <property type="project" value="TreeGrafter"/>
</dbReference>
<dbReference type="InterPro" id="IPR036259">
    <property type="entry name" value="MFS_trans_sf"/>
</dbReference>
<dbReference type="AlphaFoldDB" id="A0A9N9XJV4"/>
<feature type="transmembrane region" description="Helical" evidence="6">
    <location>
        <begin position="213"/>
        <end position="232"/>
    </location>
</feature>
<evidence type="ECO:0000313" key="9">
    <source>
        <dbReference type="Proteomes" id="UP001153712"/>
    </source>
</evidence>
<feature type="transmembrane region" description="Helical" evidence="6">
    <location>
        <begin position="339"/>
        <end position="360"/>
    </location>
</feature>
<dbReference type="InterPro" id="IPR051068">
    <property type="entry name" value="MFS_Domain-Containing_Protein"/>
</dbReference>
<feature type="transmembrane region" description="Helical" evidence="6">
    <location>
        <begin position="266"/>
        <end position="286"/>
    </location>
</feature>
<dbReference type="OrthoDB" id="370281at2759"/>
<feature type="transmembrane region" description="Helical" evidence="6">
    <location>
        <begin position="444"/>
        <end position="465"/>
    </location>
</feature>
<accession>A0A9N9XJV4</accession>
<dbReference type="Proteomes" id="UP001153712">
    <property type="component" value="Chromosome 12"/>
</dbReference>